<dbReference type="Gene3D" id="3.40.50.150">
    <property type="entry name" value="Vaccinia Virus protein VP39"/>
    <property type="match status" value="1"/>
</dbReference>
<keyword evidence="2" id="KW-0489">Methyltransferase</keyword>
<organism evidence="2 3">
    <name type="scientific">Halorarum halophilum</name>
    <dbReference type="NCBI Taxonomy" id="2743090"/>
    <lineage>
        <taxon>Archaea</taxon>
        <taxon>Methanobacteriati</taxon>
        <taxon>Methanobacteriota</taxon>
        <taxon>Stenosarchaea group</taxon>
        <taxon>Halobacteria</taxon>
        <taxon>Halobacteriales</taxon>
        <taxon>Haloferacaceae</taxon>
        <taxon>Halorarum</taxon>
    </lineage>
</organism>
<proteinExistence type="predicted"/>
<dbReference type="InterPro" id="IPR029063">
    <property type="entry name" value="SAM-dependent_MTases_sf"/>
</dbReference>
<dbReference type="InterPro" id="IPR013216">
    <property type="entry name" value="Methyltransf_11"/>
</dbReference>
<dbReference type="Pfam" id="PF08241">
    <property type="entry name" value="Methyltransf_11"/>
    <property type="match status" value="1"/>
</dbReference>
<dbReference type="PANTHER" id="PTHR43591:SF57">
    <property type="entry name" value="METHYLTRANSFERASE DOMAIN-CONTAINING PROTEIN-RELATED"/>
    <property type="match status" value="1"/>
</dbReference>
<dbReference type="Proteomes" id="UP000509750">
    <property type="component" value="Chromosome"/>
</dbReference>
<reference evidence="2 3" key="1">
    <citation type="submission" date="2020-07" db="EMBL/GenBank/DDBJ databases">
        <title>Gai3-2, isolated from salt lake.</title>
        <authorList>
            <person name="Cui H."/>
            <person name="Shi X."/>
        </authorList>
    </citation>
    <scope>NUCLEOTIDE SEQUENCE [LARGE SCALE GENOMIC DNA]</scope>
    <source>
        <strain evidence="2 3">Gai3-2</strain>
    </source>
</reference>
<evidence type="ECO:0000259" key="1">
    <source>
        <dbReference type="Pfam" id="PF08241"/>
    </source>
</evidence>
<dbReference type="PANTHER" id="PTHR43591">
    <property type="entry name" value="METHYLTRANSFERASE"/>
    <property type="match status" value="1"/>
</dbReference>
<accession>A0A7D5GDX3</accession>
<evidence type="ECO:0000313" key="3">
    <source>
        <dbReference type="Proteomes" id="UP000509750"/>
    </source>
</evidence>
<dbReference type="EMBL" id="CP058529">
    <property type="protein sequence ID" value="QLG29406.1"/>
    <property type="molecule type" value="Genomic_DNA"/>
</dbReference>
<name>A0A7D5GDX3_9EURY</name>
<gene>
    <name evidence="2" type="ORF">HUG10_02920</name>
</gene>
<protein>
    <submittedName>
        <fullName evidence="2">Methyltransferase domain-containing protein</fullName>
    </submittedName>
</protein>
<dbReference type="KEGG" id="halg:HUG10_02920"/>
<dbReference type="SUPFAM" id="SSF53335">
    <property type="entry name" value="S-adenosyl-L-methionine-dependent methyltransferases"/>
    <property type="match status" value="1"/>
</dbReference>
<feature type="domain" description="Methyltransferase type 11" evidence="1">
    <location>
        <begin position="48"/>
        <end position="144"/>
    </location>
</feature>
<evidence type="ECO:0000313" key="2">
    <source>
        <dbReference type="EMBL" id="QLG29406.1"/>
    </source>
</evidence>
<dbReference type="GO" id="GO:0032259">
    <property type="term" value="P:methylation"/>
    <property type="evidence" value="ECO:0007669"/>
    <property type="project" value="UniProtKB-KW"/>
</dbReference>
<dbReference type="CDD" id="cd02440">
    <property type="entry name" value="AdoMet_MTases"/>
    <property type="match status" value="1"/>
</dbReference>
<keyword evidence="2" id="KW-0808">Transferase</keyword>
<dbReference type="AlphaFoldDB" id="A0A7D5GDX3"/>
<sequence>MTAKEFSDTQAGWDEIAAGFDEYATPLTTAFAEAALQRVDLRPDMRFLDVAAGSGALSLPAARLGAEVVATDISPAMVELLEARARDENLTTIEAHVMDGHALELEDDAFDVSASMNGVSLFPDMQRGLGEMVRVTKPGGRILILAFGPPTEAEFITFFLEAMQSAVPGFDGLPMDPPPLPFQVADPEQLRARFVDAGLNDIRIDTGSWETEFRSATHLWNMVVNSNPIAASLVANLSQEQIAEIQEVLDTKLRERAGGSGPAVLATRMNIASGTK</sequence>
<dbReference type="GO" id="GO:0008757">
    <property type="term" value="F:S-adenosylmethionine-dependent methyltransferase activity"/>
    <property type="evidence" value="ECO:0007669"/>
    <property type="project" value="InterPro"/>
</dbReference>
<keyword evidence="3" id="KW-1185">Reference proteome</keyword>